<dbReference type="EMBL" id="BSXV01001235">
    <property type="protein sequence ID" value="GME92200.1"/>
    <property type="molecule type" value="Genomic_DNA"/>
</dbReference>
<protein>
    <submittedName>
        <fullName evidence="1">Unnamed protein product</fullName>
    </submittedName>
</protein>
<dbReference type="Proteomes" id="UP001165101">
    <property type="component" value="Unassembled WGS sequence"/>
</dbReference>
<comment type="caution">
    <text evidence="1">The sequence shown here is derived from an EMBL/GenBank/DDBJ whole genome shotgun (WGS) entry which is preliminary data.</text>
</comment>
<name>A0ACB5TPL2_CANBO</name>
<accession>A0ACB5TPL2</accession>
<organism evidence="1 2">
    <name type="scientific">Candida boidinii</name>
    <name type="common">Yeast</name>
    <dbReference type="NCBI Taxonomy" id="5477"/>
    <lineage>
        <taxon>Eukaryota</taxon>
        <taxon>Fungi</taxon>
        <taxon>Dikarya</taxon>
        <taxon>Ascomycota</taxon>
        <taxon>Saccharomycotina</taxon>
        <taxon>Pichiomycetes</taxon>
        <taxon>Pichiales</taxon>
        <taxon>Pichiaceae</taxon>
        <taxon>Ogataea</taxon>
        <taxon>Ogataea/Candida clade</taxon>
    </lineage>
</organism>
<evidence type="ECO:0000313" key="2">
    <source>
        <dbReference type="Proteomes" id="UP001165101"/>
    </source>
</evidence>
<sequence>MRVAIGIHYDNIKDAIETYSLMSDKFFIHASPTLFNAGTALEYLSSCFLLAMSDDSIDGIYDTLHKAALISKSSGGLGINIHNIRSSGTYISGTNGTSNGIIPMLKVFNATAKYVDQGGNKRPGAFAIYLEPWHGDILNFLNLRKNHGNEEERARDLFYALWIPDLFMEKVEKNEDWCLFSEDQCPGLSDTYGEEFNKLYHKYESEERYLSKTSAQKLWHAIITAQIETGNPFLLYKDSCNFKSNQKNLGTIKSSNLCCEIVEYSSEDEVAVCNLASIALPSFVEISKLESSDKGKLIFNFAKLHQVAQVVCKNLNRVIDVGSYPVKEAEYSNFKNRPIAIGVQGLSDTFLKLKYAFDSEEAKELNKQIFETIYHGALTMSVKLSEKYGCYESFEGSPASQGLLQFDLWNYKVNNDMYDWDELKKNISKHGLRNSLVTALMPTASTSQILGFTESFEPITSNIYTRRVLSGEFQVVNKYLIDDLIELGVWSNELKDDIIRNNGSIQDIEVIPKDIKRLYRTVWELSQRSLIDLSCDRSPFVDQSQSLNLYLKNPTMSKITSMHFYAWKKGLKTGIYYLRTQAASEAIKFTLDPINTKKRVLSDSLANENDVSASDGELVVQQKKIKIEDTKIDIHDNEVILACNINDPEHCESCSA</sequence>
<evidence type="ECO:0000313" key="1">
    <source>
        <dbReference type="EMBL" id="GME92200.1"/>
    </source>
</evidence>
<gene>
    <name evidence="1" type="ORF">Cboi01_000263200</name>
</gene>
<reference evidence="1" key="1">
    <citation type="submission" date="2023-04" db="EMBL/GenBank/DDBJ databases">
        <title>Candida boidinii NBRC 1967.</title>
        <authorList>
            <person name="Ichikawa N."/>
            <person name="Sato H."/>
            <person name="Tonouchi N."/>
        </authorList>
    </citation>
    <scope>NUCLEOTIDE SEQUENCE</scope>
    <source>
        <strain evidence="1">NBRC 1967</strain>
    </source>
</reference>
<proteinExistence type="predicted"/>
<keyword evidence="2" id="KW-1185">Reference proteome</keyword>